<gene>
    <name evidence="1" type="ORF">OUZ56_029444</name>
</gene>
<evidence type="ECO:0000313" key="1">
    <source>
        <dbReference type="EMBL" id="KAK4037408.1"/>
    </source>
</evidence>
<name>A0ABR0B6U7_9CRUS</name>
<proteinExistence type="predicted"/>
<comment type="caution">
    <text evidence="1">The sequence shown here is derived from an EMBL/GenBank/DDBJ whole genome shotgun (WGS) entry which is preliminary data.</text>
</comment>
<sequence>MFLFVSTDLRNPGSSSSSWVIPICSSAQNSLKSTKGLVLFFPVVVSTEVPVVVLRLEGPFKDSFNLYVGDCRLRNLSA</sequence>
<accession>A0ABR0B6U7</accession>
<protein>
    <submittedName>
        <fullName evidence="1">Uncharacterized protein</fullName>
    </submittedName>
</protein>
<organism evidence="1 2">
    <name type="scientific">Daphnia magna</name>
    <dbReference type="NCBI Taxonomy" id="35525"/>
    <lineage>
        <taxon>Eukaryota</taxon>
        <taxon>Metazoa</taxon>
        <taxon>Ecdysozoa</taxon>
        <taxon>Arthropoda</taxon>
        <taxon>Crustacea</taxon>
        <taxon>Branchiopoda</taxon>
        <taxon>Diplostraca</taxon>
        <taxon>Cladocera</taxon>
        <taxon>Anomopoda</taxon>
        <taxon>Daphniidae</taxon>
        <taxon>Daphnia</taxon>
    </lineage>
</organism>
<evidence type="ECO:0000313" key="2">
    <source>
        <dbReference type="Proteomes" id="UP001234178"/>
    </source>
</evidence>
<dbReference type="Proteomes" id="UP001234178">
    <property type="component" value="Unassembled WGS sequence"/>
</dbReference>
<reference evidence="1 2" key="1">
    <citation type="journal article" date="2023" name="Nucleic Acids Res.">
        <title>The hologenome of Daphnia magna reveals possible DNA methylation and microbiome-mediated evolution of the host genome.</title>
        <authorList>
            <person name="Chaturvedi A."/>
            <person name="Li X."/>
            <person name="Dhandapani V."/>
            <person name="Marshall H."/>
            <person name="Kissane S."/>
            <person name="Cuenca-Cambronero M."/>
            <person name="Asole G."/>
            <person name="Calvet F."/>
            <person name="Ruiz-Romero M."/>
            <person name="Marangio P."/>
            <person name="Guigo R."/>
            <person name="Rago D."/>
            <person name="Mirbahai L."/>
            <person name="Eastwood N."/>
            <person name="Colbourne J.K."/>
            <person name="Zhou J."/>
            <person name="Mallon E."/>
            <person name="Orsini L."/>
        </authorList>
    </citation>
    <scope>NUCLEOTIDE SEQUENCE [LARGE SCALE GENOMIC DNA]</scope>
    <source>
        <strain evidence="1">LRV0_1</strain>
    </source>
</reference>
<keyword evidence="2" id="KW-1185">Reference proteome</keyword>
<dbReference type="EMBL" id="JAOYFB010000040">
    <property type="protein sequence ID" value="KAK4037408.1"/>
    <property type="molecule type" value="Genomic_DNA"/>
</dbReference>